<accession>A0A0G0N791</accession>
<dbReference type="InterPro" id="IPR011042">
    <property type="entry name" value="6-blade_b-propeller_TolB-like"/>
</dbReference>
<keyword evidence="1" id="KW-0812">Transmembrane</keyword>
<evidence type="ECO:0000313" key="3">
    <source>
        <dbReference type="Proteomes" id="UP000034246"/>
    </source>
</evidence>
<name>A0A0G0N791_9BACT</name>
<keyword evidence="1" id="KW-0472">Membrane</keyword>
<organism evidence="2 3">
    <name type="scientific">Candidatus Woesebacteria bacterium GW2011_GWA1_39_21</name>
    <dbReference type="NCBI Taxonomy" id="1618550"/>
    <lineage>
        <taxon>Bacteria</taxon>
        <taxon>Candidatus Woeseibacteriota</taxon>
    </lineage>
</organism>
<dbReference type="EMBL" id="LBWP01000009">
    <property type="protein sequence ID" value="KKR11308.1"/>
    <property type="molecule type" value="Genomic_DNA"/>
</dbReference>
<feature type="transmembrane region" description="Helical" evidence="1">
    <location>
        <begin position="12"/>
        <end position="30"/>
    </location>
</feature>
<protein>
    <submittedName>
        <fullName evidence="2">Uncharacterized protein</fullName>
    </submittedName>
</protein>
<proteinExistence type="predicted"/>
<sequence>MKEYHQGFTHLILLLIVLLGSIASLLYFSWKNNLLKITPQSQDEVKEISEVIYEWEKVKPNEKTKDFGSKNKLGYIKLGKGELWLVNEDGTGEFLFQNGVSASAAISPNGKYIAFLKGEGELMVQKIKGVSPSQPTKLTNIFQPKKGETKGVGTSIFAWSPDSIKIAFDAAFYPQPDADYSPKEHITPTGVSEGIYYVDLINPEEAIILYKYKERIETYEIEERLMGWKPNSKEVIFRDGYNAPDKTVNITTKEIKVFRTDKTGQYNWNNSGGKLVYFDYDANKIILEEKGAQNILAESATKDGKPMNLPQRPQFSPDGKYVIYHNSNYTEGNEELWLVDITKSNFPKILITKTDLNKTWHSGYWLSDSKTILYGIDDTNVTKGFNIDLYLVSIENKIPHMIAEGSYKPATSTSNTGLDN</sequence>
<keyword evidence="1" id="KW-1133">Transmembrane helix</keyword>
<dbReference type="Gene3D" id="2.120.10.30">
    <property type="entry name" value="TolB, C-terminal domain"/>
    <property type="match status" value="1"/>
</dbReference>
<reference evidence="2 3" key="1">
    <citation type="journal article" date="2015" name="Nature">
        <title>rRNA introns, odd ribosomes, and small enigmatic genomes across a large radiation of phyla.</title>
        <authorList>
            <person name="Brown C.T."/>
            <person name="Hug L.A."/>
            <person name="Thomas B.C."/>
            <person name="Sharon I."/>
            <person name="Castelle C.J."/>
            <person name="Singh A."/>
            <person name="Wilkins M.J."/>
            <person name="Williams K.H."/>
            <person name="Banfield J.F."/>
        </authorList>
    </citation>
    <scope>NUCLEOTIDE SEQUENCE [LARGE SCALE GENOMIC DNA]</scope>
</reference>
<evidence type="ECO:0000256" key="1">
    <source>
        <dbReference type="SAM" id="Phobius"/>
    </source>
</evidence>
<dbReference type="Proteomes" id="UP000034246">
    <property type="component" value="Unassembled WGS sequence"/>
</dbReference>
<evidence type="ECO:0000313" key="2">
    <source>
        <dbReference type="EMBL" id="KKR11308.1"/>
    </source>
</evidence>
<comment type="caution">
    <text evidence="2">The sequence shown here is derived from an EMBL/GenBank/DDBJ whole genome shotgun (WGS) entry which is preliminary data.</text>
</comment>
<dbReference type="STRING" id="1618550.UT39_C0009G0068"/>
<dbReference type="AlphaFoldDB" id="A0A0G0N791"/>
<dbReference type="SUPFAM" id="SSF82171">
    <property type="entry name" value="DPP6 N-terminal domain-like"/>
    <property type="match status" value="1"/>
</dbReference>
<gene>
    <name evidence="2" type="ORF">UT39_C0009G0068</name>
</gene>